<dbReference type="InterPro" id="IPR001466">
    <property type="entry name" value="Beta-lactam-related"/>
</dbReference>
<dbReference type="OrthoDB" id="428260at2759"/>
<dbReference type="InterPro" id="IPR050789">
    <property type="entry name" value="Diverse_Enzym_Activities"/>
</dbReference>
<dbReference type="AlphaFoldDB" id="A0A0L1J067"/>
<dbReference type="Pfam" id="PF00144">
    <property type="entry name" value="Beta-lactamase"/>
    <property type="match status" value="1"/>
</dbReference>
<evidence type="ECO:0000259" key="1">
    <source>
        <dbReference type="Pfam" id="PF00144"/>
    </source>
</evidence>
<organism evidence="2 3">
    <name type="scientific">Aspergillus nomiae NRRL (strain ATCC 15546 / NRRL 13137 / CBS 260.88 / M93)</name>
    <dbReference type="NCBI Taxonomy" id="1509407"/>
    <lineage>
        <taxon>Eukaryota</taxon>
        <taxon>Fungi</taxon>
        <taxon>Dikarya</taxon>
        <taxon>Ascomycota</taxon>
        <taxon>Pezizomycotina</taxon>
        <taxon>Eurotiomycetes</taxon>
        <taxon>Eurotiomycetidae</taxon>
        <taxon>Eurotiales</taxon>
        <taxon>Aspergillaceae</taxon>
        <taxon>Aspergillus</taxon>
        <taxon>Aspergillus subgen. Circumdati</taxon>
    </lineage>
</organism>
<name>A0A0L1J067_ASPN3</name>
<evidence type="ECO:0000313" key="3">
    <source>
        <dbReference type="Proteomes" id="UP000037505"/>
    </source>
</evidence>
<dbReference type="GeneID" id="26809880"/>
<dbReference type="Gene3D" id="3.40.710.10">
    <property type="entry name" value="DD-peptidase/beta-lactamase superfamily"/>
    <property type="match status" value="1"/>
</dbReference>
<gene>
    <name evidence="2" type="ORF">ANOM_008076</name>
</gene>
<sequence length="451" mass="49847">MTTASLSPQAIANLRTIIDDACADENAGLPCANVIVVGKGDGSQCELFSHSTRRKGGGHKNGTEDRQLRDGEDDIYWLASCTKLVTGIACMQLVERGVLGLDDADQVESLCPELKEVCVLQEDGSKVEKNRGITLRMLLTHTAGFGYSFLNEKLQSYFLEHCSYIPEYNEFSGYVQDFYQPLVNQPGERFEYGISIDWAGILVERATGMRLNDYMQQSIFAPLGVHDVSMIPSAHMKERLVGLWQRSAGGRLVPRDYPLNKPLNVKEAAEVFHSGGAGLFGSIREFSSRFSFLLRSLRNFPKDISITLILAEILVALLNDGRSPQTGQQILSPETVKEMFTNQIHQHPDFARRPLPAIKPDLVSPCEELYPLCPSPTPQGWGLTFMISPGVTGRSDTTAHWSGLSNIFWWCDRERGVAGIVASQILPFVDPETGVLWASVEAAVYEGLQGE</sequence>
<dbReference type="RefSeq" id="XP_015406124.1">
    <property type="nucleotide sequence ID" value="XM_015553332.1"/>
</dbReference>
<proteinExistence type="predicted"/>
<dbReference type="SUPFAM" id="SSF56601">
    <property type="entry name" value="beta-lactamase/transpeptidase-like"/>
    <property type="match status" value="1"/>
</dbReference>
<dbReference type="Proteomes" id="UP000037505">
    <property type="component" value="Unassembled WGS sequence"/>
</dbReference>
<accession>A0A0L1J067</accession>
<evidence type="ECO:0000313" key="2">
    <source>
        <dbReference type="EMBL" id="KNG85201.1"/>
    </source>
</evidence>
<dbReference type="PANTHER" id="PTHR43283">
    <property type="entry name" value="BETA-LACTAMASE-RELATED"/>
    <property type="match status" value="1"/>
</dbReference>
<dbReference type="EMBL" id="JNOM01000168">
    <property type="protein sequence ID" value="KNG85201.1"/>
    <property type="molecule type" value="Genomic_DNA"/>
</dbReference>
<feature type="domain" description="Beta-lactamase-related" evidence="1">
    <location>
        <begin position="56"/>
        <end position="286"/>
    </location>
</feature>
<dbReference type="InterPro" id="IPR012338">
    <property type="entry name" value="Beta-lactam/transpept-like"/>
</dbReference>
<protein>
    <recommendedName>
        <fullName evidence="1">Beta-lactamase-related domain-containing protein</fullName>
    </recommendedName>
</protein>
<dbReference type="PANTHER" id="PTHR43283:SF3">
    <property type="entry name" value="BETA-LACTAMASE FAMILY PROTEIN (AFU_ORTHOLOGUE AFUA_5G07500)"/>
    <property type="match status" value="1"/>
</dbReference>
<keyword evidence="3" id="KW-1185">Reference proteome</keyword>
<comment type="caution">
    <text evidence="2">The sequence shown here is derived from an EMBL/GenBank/DDBJ whole genome shotgun (WGS) entry which is preliminary data.</text>
</comment>
<reference evidence="2 3" key="1">
    <citation type="submission" date="2014-06" db="EMBL/GenBank/DDBJ databases">
        <title>The Genome of the Aflatoxigenic Filamentous Fungus Aspergillus nomius.</title>
        <authorList>
            <person name="Moore M.G."/>
            <person name="Shannon B.M."/>
            <person name="Brian M.M."/>
        </authorList>
    </citation>
    <scope>NUCLEOTIDE SEQUENCE [LARGE SCALE GENOMIC DNA]</scope>
    <source>
        <strain evidence="2 3">NRRL 13137</strain>
    </source>
</reference>
<dbReference type="STRING" id="1509407.A0A0L1J067"/>